<keyword evidence="1" id="KW-0732">Signal</keyword>
<comment type="caution">
    <text evidence="2">The sequence shown here is derived from an EMBL/GenBank/DDBJ whole genome shotgun (WGS) entry which is preliminary data.</text>
</comment>
<dbReference type="Proteomes" id="UP000822688">
    <property type="component" value="Chromosome 5"/>
</dbReference>
<reference evidence="2" key="1">
    <citation type="submission" date="2020-06" db="EMBL/GenBank/DDBJ databases">
        <title>WGS assembly of Ceratodon purpureus strain R40.</title>
        <authorList>
            <person name="Carey S.B."/>
            <person name="Jenkins J."/>
            <person name="Shu S."/>
            <person name="Lovell J.T."/>
            <person name="Sreedasyam A."/>
            <person name="Maumus F."/>
            <person name="Tiley G.P."/>
            <person name="Fernandez-Pozo N."/>
            <person name="Barry K."/>
            <person name="Chen C."/>
            <person name="Wang M."/>
            <person name="Lipzen A."/>
            <person name="Daum C."/>
            <person name="Saski C.A."/>
            <person name="Payton A.C."/>
            <person name="Mcbreen J.C."/>
            <person name="Conrad R.E."/>
            <person name="Kollar L.M."/>
            <person name="Olsson S."/>
            <person name="Huttunen S."/>
            <person name="Landis J.B."/>
            <person name="Wickett N.J."/>
            <person name="Johnson M.G."/>
            <person name="Rensing S.A."/>
            <person name="Grimwood J."/>
            <person name="Schmutz J."/>
            <person name="Mcdaniel S.F."/>
        </authorList>
    </citation>
    <scope>NUCLEOTIDE SEQUENCE</scope>
    <source>
        <strain evidence="2">R40</strain>
    </source>
</reference>
<gene>
    <name evidence="2" type="ORF">KC19_5G039300</name>
</gene>
<keyword evidence="3" id="KW-1185">Reference proteome</keyword>
<dbReference type="AlphaFoldDB" id="A0A8T0HZ27"/>
<evidence type="ECO:0000313" key="2">
    <source>
        <dbReference type="EMBL" id="KAG0575911.1"/>
    </source>
</evidence>
<proteinExistence type="predicted"/>
<protein>
    <submittedName>
        <fullName evidence="2">Uncharacterized protein</fullName>
    </submittedName>
</protein>
<feature type="chain" id="PRO_5035928876" evidence="1">
    <location>
        <begin position="23"/>
        <end position="56"/>
    </location>
</feature>
<evidence type="ECO:0000256" key="1">
    <source>
        <dbReference type="SAM" id="SignalP"/>
    </source>
</evidence>
<name>A0A8T0HZ27_CERPU</name>
<organism evidence="2 3">
    <name type="scientific">Ceratodon purpureus</name>
    <name type="common">Fire moss</name>
    <name type="synonym">Dicranum purpureum</name>
    <dbReference type="NCBI Taxonomy" id="3225"/>
    <lineage>
        <taxon>Eukaryota</taxon>
        <taxon>Viridiplantae</taxon>
        <taxon>Streptophyta</taxon>
        <taxon>Embryophyta</taxon>
        <taxon>Bryophyta</taxon>
        <taxon>Bryophytina</taxon>
        <taxon>Bryopsida</taxon>
        <taxon>Dicranidae</taxon>
        <taxon>Pseudoditrichales</taxon>
        <taxon>Ditrichaceae</taxon>
        <taxon>Ceratodon</taxon>
    </lineage>
</organism>
<dbReference type="EMBL" id="CM026425">
    <property type="protein sequence ID" value="KAG0575911.1"/>
    <property type="molecule type" value="Genomic_DNA"/>
</dbReference>
<sequence>MHCVYLFIEWSILSSLEELVDGTGNGNNELLINRKRICFQLSLVAVNKSLSGFTDL</sequence>
<feature type="signal peptide" evidence="1">
    <location>
        <begin position="1"/>
        <end position="22"/>
    </location>
</feature>
<evidence type="ECO:0000313" key="3">
    <source>
        <dbReference type="Proteomes" id="UP000822688"/>
    </source>
</evidence>
<accession>A0A8T0HZ27</accession>